<dbReference type="AlphaFoldDB" id="A0A9N8EGN0"/>
<dbReference type="Gene3D" id="3.40.50.720">
    <property type="entry name" value="NAD(P)-binding Rossmann-like Domain"/>
    <property type="match status" value="1"/>
</dbReference>
<evidence type="ECO:0000313" key="3">
    <source>
        <dbReference type="EMBL" id="CAB9520020.1"/>
    </source>
</evidence>
<evidence type="ECO:0000256" key="1">
    <source>
        <dbReference type="ARBA" id="ARBA00006484"/>
    </source>
</evidence>
<dbReference type="InterPro" id="IPR036291">
    <property type="entry name" value="NAD(P)-bd_dom_sf"/>
</dbReference>
<name>A0A9N8EGN0_9STRA</name>
<keyword evidence="4" id="KW-1185">Reference proteome</keyword>
<dbReference type="InterPro" id="IPR002347">
    <property type="entry name" value="SDR_fam"/>
</dbReference>
<dbReference type="OrthoDB" id="5545019at2759"/>
<dbReference type="Proteomes" id="UP001153069">
    <property type="component" value="Unassembled WGS sequence"/>
</dbReference>
<comment type="caution">
    <text evidence="3">The sequence shown here is derived from an EMBL/GenBank/DDBJ whole genome shotgun (WGS) entry which is preliminary data.</text>
</comment>
<gene>
    <name evidence="3" type="ORF">SEMRO_1067_G237410.1</name>
</gene>
<dbReference type="InterPro" id="IPR051019">
    <property type="entry name" value="VLCFA-Steroid_DH"/>
</dbReference>
<reference evidence="3" key="1">
    <citation type="submission" date="2020-06" db="EMBL/GenBank/DDBJ databases">
        <authorList>
            <consortium name="Plant Systems Biology data submission"/>
        </authorList>
    </citation>
    <scope>NUCLEOTIDE SEQUENCE</scope>
    <source>
        <strain evidence="3">D6</strain>
    </source>
</reference>
<dbReference type="GO" id="GO:0016491">
    <property type="term" value="F:oxidoreductase activity"/>
    <property type="evidence" value="ECO:0007669"/>
    <property type="project" value="UniProtKB-KW"/>
</dbReference>
<evidence type="ECO:0000256" key="2">
    <source>
        <dbReference type="ARBA" id="ARBA00023002"/>
    </source>
</evidence>
<comment type="similarity">
    <text evidence="1">Belongs to the short-chain dehydrogenases/reductases (SDR) family.</text>
</comment>
<accession>A0A9N8EGN0</accession>
<dbReference type="EMBL" id="CAICTM010001065">
    <property type="protein sequence ID" value="CAB9520020.1"/>
    <property type="molecule type" value="Genomic_DNA"/>
</dbReference>
<keyword evidence="2" id="KW-0560">Oxidoreductase</keyword>
<organism evidence="3 4">
    <name type="scientific">Seminavis robusta</name>
    <dbReference type="NCBI Taxonomy" id="568900"/>
    <lineage>
        <taxon>Eukaryota</taxon>
        <taxon>Sar</taxon>
        <taxon>Stramenopiles</taxon>
        <taxon>Ochrophyta</taxon>
        <taxon>Bacillariophyta</taxon>
        <taxon>Bacillariophyceae</taxon>
        <taxon>Bacillariophycidae</taxon>
        <taxon>Naviculales</taxon>
        <taxon>Naviculaceae</taxon>
        <taxon>Seminavis</taxon>
    </lineage>
</organism>
<evidence type="ECO:0000313" key="4">
    <source>
        <dbReference type="Proteomes" id="UP001153069"/>
    </source>
</evidence>
<dbReference type="Pfam" id="PF00106">
    <property type="entry name" value="adh_short"/>
    <property type="match status" value="1"/>
</dbReference>
<dbReference type="PANTHER" id="PTHR43899:SF13">
    <property type="entry name" value="RH59310P"/>
    <property type="match status" value="1"/>
</dbReference>
<proteinExistence type="inferred from homology"/>
<dbReference type="SUPFAM" id="SSF51735">
    <property type="entry name" value="NAD(P)-binding Rossmann-fold domains"/>
    <property type="match status" value="1"/>
</dbReference>
<protein>
    <submittedName>
        <fullName evidence="3">Inactive hydroxysteroid dehydrogenase-like protein 1</fullName>
    </submittedName>
</protein>
<dbReference type="PANTHER" id="PTHR43899">
    <property type="entry name" value="RH59310P"/>
    <property type="match status" value="1"/>
</dbReference>
<sequence length="144" mass="15232">MGKRQGLPALSVALAVLALFAATLYQSLKTYSGINDAEAIRAKYGPWAVVLGASEGLGAAWAEVLCDSGVNVMIAWRRQAALEQRAQEMSTACQVQPVVMDINNGEQVSKRLTDLLKSQDVGLVVYNAGSHVLGPLLTSLSSSI</sequence>